<keyword evidence="5" id="KW-0479">Metal-binding</keyword>
<keyword evidence="9" id="KW-1185">Reference proteome</keyword>
<organism evidence="8 9">
    <name type="scientific">Dehalobacterium formicoaceticum</name>
    <dbReference type="NCBI Taxonomy" id="51515"/>
    <lineage>
        <taxon>Bacteria</taxon>
        <taxon>Bacillati</taxon>
        <taxon>Bacillota</taxon>
        <taxon>Clostridia</taxon>
        <taxon>Eubacteriales</taxon>
        <taxon>Peptococcaceae</taxon>
        <taxon>Dehalobacterium</taxon>
    </lineage>
</organism>
<proteinExistence type="inferred from homology"/>
<evidence type="ECO:0000313" key="9">
    <source>
        <dbReference type="Proteomes" id="UP001524944"/>
    </source>
</evidence>
<dbReference type="InterPro" id="IPR000489">
    <property type="entry name" value="Pterin-binding_dom"/>
</dbReference>
<dbReference type="PANTHER" id="PTHR45833:SF1">
    <property type="entry name" value="METHIONINE SYNTHASE"/>
    <property type="match status" value="1"/>
</dbReference>
<evidence type="ECO:0000256" key="4">
    <source>
        <dbReference type="ARBA" id="ARBA00022679"/>
    </source>
</evidence>
<dbReference type="EC" id="2.5.1.15" evidence="8"/>
<protein>
    <submittedName>
        <fullName evidence="8">Dihydropteroate synthase</fullName>
        <ecNumber evidence="8">2.5.1.15</ecNumber>
    </submittedName>
</protein>
<dbReference type="SUPFAM" id="SSF51717">
    <property type="entry name" value="Dihydropteroate synthetase-like"/>
    <property type="match status" value="1"/>
</dbReference>
<comment type="caution">
    <text evidence="8">The sequence shown here is derived from an EMBL/GenBank/DDBJ whole genome shotgun (WGS) entry which is preliminary data.</text>
</comment>
<dbReference type="Proteomes" id="UP001524944">
    <property type="component" value="Unassembled WGS sequence"/>
</dbReference>
<accession>A0ABT1Y8V2</accession>
<feature type="domain" description="Pterin-binding" evidence="7">
    <location>
        <begin position="20"/>
        <end position="264"/>
    </location>
</feature>
<dbReference type="PANTHER" id="PTHR45833">
    <property type="entry name" value="METHIONINE SYNTHASE"/>
    <property type="match status" value="1"/>
</dbReference>
<evidence type="ECO:0000256" key="1">
    <source>
        <dbReference type="ARBA" id="ARBA00010398"/>
    </source>
</evidence>
<keyword evidence="4 8" id="KW-0808">Transferase</keyword>
<evidence type="ECO:0000259" key="7">
    <source>
        <dbReference type="PROSITE" id="PS50972"/>
    </source>
</evidence>
<dbReference type="InterPro" id="IPR050554">
    <property type="entry name" value="Met_Synthase/Corrinoid"/>
</dbReference>
<dbReference type="RefSeq" id="WP_257913893.1">
    <property type="nucleotide sequence ID" value="NZ_JANPWE010000008.1"/>
</dbReference>
<dbReference type="NCBIfam" id="NF005719">
    <property type="entry name" value="PRK07535.1"/>
    <property type="match status" value="1"/>
</dbReference>
<dbReference type="GO" id="GO:0004156">
    <property type="term" value="F:dihydropteroate synthase activity"/>
    <property type="evidence" value="ECO:0007669"/>
    <property type="project" value="UniProtKB-EC"/>
</dbReference>
<evidence type="ECO:0000313" key="8">
    <source>
        <dbReference type="EMBL" id="MCR6546520.1"/>
    </source>
</evidence>
<keyword evidence="6" id="KW-0170">Cobalt</keyword>
<comment type="similarity">
    <text evidence="1">Belongs to the vitamin-B12 dependent methionine synthase family.</text>
</comment>
<gene>
    <name evidence="8" type="ORF">NVS47_13540</name>
</gene>
<dbReference type="EMBL" id="JANPWE010000008">
    <property type="protein sequence ID" value="MCR6546520.1"/>
    <property type="molecule type" value="Genomic_DNA"/>
</dbReference>
<evidence type="ECO:0000256" key="2">
    <source>
        <dbReference type="ARBA" id="ARBA00022603"/>
    </source>
</evidence>
<dbReference type="Pfam" id="PF00809">
    <property type="entry name" value="Pterin_bind"/>
    <property type="match status" value="1"/>
</dbReference>
<keyword evidence="2" id="KW-0489">Methyltransferase</keyword>
<name>A0ABT1Y8V2_9FIRM</name>
<evidence type="ECO:0000256" key="6">
    <source>
        <dbReference type="ARBA" id="ARBA00023285"/>
    </source>
</evidence>
<dbReference type="Gene3D" id="3.20.20.20">
    <property type="entry name" value="Dihydropteroate synthase-like"/>
    <property type="match status" value="1"/>
</dbReference>
<evidence type="ECO:0000256" key="3">
    <source>
        <dbReference type="ARBA" id="ARBA00022628"/>
    </source>
</evidence>
<keyword evidence="3" id="KW-0846">Cobalamin</keyword>
<reference evidence="8 9" key="1">
    <citation type="submission" date="2022-08" db="EMBL/GenBank/DDBJ databases">
        <title>Proteogenomics of the novel Dehalobacterium formicoaceticum strain EZ94 highlights a key role of methyltransferases during anaerobic dichloromethane degradation.</title>
        <authorList>
            <person name="Wasmund K."/>
        </authorList>
    </citation>
    <scope>NUCLEOTIDE SEQUENCE [LARGE SCALE GENOMIC DNA]</scope>
    <source>
        <strain evidence="8 9">EZ94</strain>
    </source>
</reference>
<dbReference type="InterPro" id="IPR011005">
    <property type="entry name" value="Dihydropteroate_synth-like_sf"/>
</dbReference>
<sequence length="286" mass="30999">METILKSKTKTVTISPDHPFVIIGEKINPTGRKKLTTELENNDMSGVAREAELQVQAGAHVLDVNVGASGIDEAKTMVEAIKIITDITNLPLCFDSAGSHVLEAALKAYEGRALVNSVSGEKEKLDKVLPLIKEYDAAVIALPMDDKGIPHEPEERFAITARIVEAAEKIGIDRKDIIVDCLAMTLSADDQSAKLTLDTMKKVQKELGCNMSLGVSNISYGLPDRDIINSFFLIAAIDSGLTCAIIDPTKEEMKSAIVVAELISGRDKDCLGFLKAYRAKMKKAKQ</sequence>
<dbReference type="PROSITE" id="PS50972">
    <property type="entry name" value="PTERIN_BINDING"/>
    <property type="match status" value="1"/>
</dbReference>
<evidence type="ECO:0000256" key="5">
    <source>
        <dbReference type="ARBA" id="ARBA00022723"/>
    </source>
</evidence>